<proteinExistence type="predicted"/>
<sequence length="91" mass="10168">MKGFGLDQAQLTALERRMSLATQDIAAIRGQWDGATRDGAEFAVSDTARAHEAFQQHVFDLLRARIRVFDELSTRARDTRTAYALADEAAR</sequence>
<dbReference type="RefSeq" id="WP_086781098.1">
    <property type="nucleotide sequence ID" value="NZ_JAGIOO010000001.1"/>
</dbReference>
<evidence type="ECO:0000313" key="2">
    <source>
        <dbReference type="Proteomes" id="UP001519363"/>
    </source>
</evidence>
<comment type="caution">
    <text evidence="1">The sequence shown here is derived from an EMBL/GenBank/DDBJ whole genome shotgun (WGS) entry which is preliminary data.</text>
</comment>
<organism evidence="1 2">
    <name type="scientific">Crossiella equi</name>
    <dbReference type="NCBI Taxonomy" id="130796"/>
    <lineage>
        <taxon>Bacteria</taxon>
        <taxon>Bacillati</taxon>
        <taxon>Actinomycetota</taxon>
        <taxon>Actinomycetes</taxon>
        <taxon>Pseudonocardiales</taxon>
        <taxon>Pseudonocardiaceae</taxon>
        <taxon>Crossiella</taxon>
    </lineage>
</organism>
<gene>
    <name evidence="1" type="ORF">JOF53_003067</name>
</gene>
<dbReference type="Proteomes" id="UP001519363">
    <property type="component" value="Unassembled WGS sequence"/>
</dbReference>
<keyword evidence="2" id="KW-1185">Reference proteome</keyword>
<reference evidence="1 2" key="1">
    <citation type="submission" date="2021-03" db="EMBL/GenBank/DDBJ databases">
        <title>Sequencing the genomes of 1000 actinobacteria strains.</title>
        <authorList>
            <person name="Klenk H.-P."/>
        </authorList>
    </citation>
    <scope>NUCLEOTIDE SEQUENCE [LARGE SCALE GENOMIC DNA]</scope>
    <source>
        <strain evidence="1 2">DSM 44580</strain>
    </source>
</reference>
<evidence type="ECO:0008006" key="3">
    <source>
        <dbReference type="Google" id="ProtNLM"/>
    </source>
</evidence>
<accession>A0ABS5AC89</accession>
<protein>
    <recommendedName>
        <fullName evidence="3">WXG100 family type VII secretion target</fullName>
    </recommendedName>
</protein>
<name>A0ABS5AC89_9PSEU</name>
<dbReference type="EMBL" id="JAGIOO010000001">
    <property type="protein sequence ID" value="MBP2474195.1"/>
    <property type="molecule type" value="Genomic_DNA"/>
</dbReference>
<evidence type="ECO:0000313" key="1">
    <source>
        <dbReference type="EMBL" id="MBP2474195.1"/>
    </source>
</evidence>